<keyword evidence="1" id="KW-0472">Membrane</keyword>
<feature type="transmembrane region" description="Helical" evidence="1">
    <location>
        <begin position="12"/>
        <end position="32"/>
    </location>
</feature>
<reference evidence="3" key="1">
    <citation type="journal article" date="2019" name="Int. J. Syst. Evol. Microbiol.">
        <title>The Global Catalogue of Microorganisms (GCM) 10K type strain sequencing project: providing services to taxonomists for standard genome sequencing and annotation.</title>
        <authorList>
            <consortium name="The Broad Institute Genomics Platform"/>
            <consortium name="The Broad Institute Genome Sequencing Center for Infectious Disease"/>
            <person name="Wu L."/>
            <person name="Ma J."/>
        </authorList>
    </citation>
    <scope>NUCLEOTIDE SEQUENCE [LARGE SCALE GENOMIC DNA]</scope>
    <source>
        <strain evidence="3">JCM 17106</strain>
    </source>
</reference>
<comment type="caution">
    <text evidence="2">The sequence shown here is derived from an EMBL/GenBank/DDBJ whole genome shotgun (WGS) entry which is preliminary data.</text>
</comment>
<evidence type="ECO:0000256" key="1">
    <source>
        <dbReference type="SAM" id="Phobius"/>
    </source>
</evidence>
<keyword evidence="3" id="KW-1185">Reference proteome</keyword>
<organism evidence="2 3">
    <name type="scientific">Aquimarina addita</name>
    <dbReference type="NCBI Taxonomy" id="870485"/>
    <lineage>
        <taxon>Bacteria</taxon>
        <taxon>Pseudomonadati</taxon>
        <taxon>Bacteroidota</taxon>
        <taxon>Flavobacteriia</taxon>
        <taxon>Flavobacteriales</taxon>
        <taxon>Flavobacteriaceae</taxon>
        <taxon>Aquimarina</taxon>
    </lineage>
</organism>
<evidence type="ECO:0008006" key="4">
    <source>
        <dbReference type="Google" id="ProtNLM"/>
    </source>
</evidence>
<evidence type="ECO:0000313" key="3">
    <source>
        <dbReference type="Proteomes" id="UP001500459"/>
    </source>
</evidence>
<name>A0ABP6UPX7_9FLAO</name>
<keyword evidence="1" id="KW-0812">Transmembrane</keyword>
<evidence type="ECO:0000313" key="2">
    <source>
        <dbReference type="EMBL" id="GAA3517253.1"/>
    </source>
</evidence>
<dbReference type="RefSeq" id="WP_344929519.1">
    <property type="nucleotide sequence ID" value="NZ_BAABCW010000017.1"/>
</dbReference>
<proteinExistence type="predicted"/>
<protein>
    <recommendedName>
        <fullName evidence="4">DUF3149 domain-containing protein</fullName>
    </recommendedName>
</protein>
<sequence length="50" mass="5388">MKNLILPLVNWGMGAAIIGVFAVVSVIMILIVSNMIKGDKNVNDDTSDKK</sequence>
<keyword evidence="1" id="KW-1133">Transmembrane helix</keyword>
<accession>A0ABP6UPX7</accession>
<dbReference type="EMBL" id="BAABCW010000017">
    <property type="protein sequence ID" value="GAA3517253.1"/>
    <property type="molecule type" value="Genomic_DNA"/>
</dbReference>
<gene>
    <name evidence="2" type="ORF">GCM10022393_34190</name>
</gene>
<dbReference type="Proteomes" id="UP001500459">
    <property type="component" value="Unassembled WGS sequence"/>
</dbReference>